<dbReference type="EMBL" id="JAIZAY010000001">
    <property type="protein sequence ID" value="KAJ8048669.1"/>
    <property type="molecule type" value="Genomic_DNA"/>
</dbReference>
<dbReference type="Proteomes" id="UP001152320">
    <property type="component" value="Chromosome 1"/>
</dbReference>
<dbReference type="InterPro" id="IPR038765">
    <property type="entry name" value="Papain-like_cys_pep_sf"/>
</dbReference>
<dbReference type="SUPFAM" id="SSF54001">
    <property type="entry name" value="Cysteine proteinases"/>
    <property type="match status" value="1"/>
</dbReference>
<name>A0A9Q1CQB9_HOLLE</name>
<gene>
    <name evidence="1" type="ORF">HOLleu_01074</name>
</gene>
<dbReference type="GO" id="GO:0004748">
    <property type="term" value="F:ribonucleoside-diphosphate reductase activity, thioredoxin disulfide as acceptor"/>
    <property type="evidence" value="ECO:0007669"/>
    <property type="project" value="TreeGrafter"/>
</dbReference>
<dbReference type="Gene3D" id="3.40.395.10">
    <property type="entry name" value="Adenoviral Proteinase, Chain A"/>
    <property type="match status" value="1"/>
</dbReference>
<dbReference type="OrthoDB" id="6141848at2759"/>
<organism evidence="1 2">
    <name type="scientific">Holothuria leucospilota</name>
    <name type="common">Black long sea cucumber</name>
    <name type="synonym">Mertensiothuria leucospilota</name>
    <dbReference type="NCBI Taxonomy" id="206669"/>
    <lineage>
        <taxon>Eukaryota</taxon>
        <taxon>Metazoa</taxon>
        <taxon>Echinodermata</taxon>
        <taxon>Eleutherozoa</taxon>
        <taxon>Echinozoa</taxon>
        <taxon>Holothuroidea</taxon>
        <taxon>Aspidochirotacea</taxon>
        <taxon>Aspidochirotida</taxon>
        <taxon>Holothuriidae</taxon>
        <taxon>Holothuria</taxon>
    </lineage>
</organism>
<evidence type="ECO:0000313" key="2">
    <source>
        <dbReference type="Proteomes" id="UP001152320"/>
    </source>
</evidence>
<dbReference type="GO" id="GO:0005829">
    <property type="term" value="C:cytosol"/>
    <property type="evidence" value="ECO:0007669"/>
    <property type="project" value="TreeGrafter"/>
</dbReference>
<protein>
    <submittedName>
        <fullName evidence="1">Uncharacterized protein</fullName>
    </submittedName>
</protein>
<proteinExistence type="predicted"/>
<keyword evidence="2" id="KW-1185">Reference proteome</keyword>
<comment type="caution">
    <text evidence="1">The sequence shown here is derived from an EMBL/GenBank/DDBJ whole genome shotgun (WGS) entry which is preliminary data.</text>
</comment>
<accession>A0A9Q1CQB9</accession>
<dbReference type="AlphaFoldDB" id="A0A9Q1CQB9"/>
<dbReference type="GO" id="GO:0009263">
    <property type="term" value="P:deoxyribonucleotide biosynthetic process"/>
    <property type="evidence" value="ECO:0007669"/>
    <property type="project" value="InterPro"/>
</dbReference>
<dbReference type="PANTHER" id="PTHR23409">
    <property type="entry name" value="RIBONUCLEOSIDE-DIPHOSPHATE REDUCTASE SMALL CHAIN"/>
    <property type="match status" value="1"/>
</dbReference>
<dbReference type="PANTHER" id="PTHR23409:SF21">
    <property type="entry name" value="CAPSID PROTEIN"/>
    <property type="match status" value="1"/>
</dbReference>
<sequence>MVRYSWDDKSGKVTVHLREGVEVIYKGALAEILGFKGDTHIRSSLTIDNPMDIKHLHNLFVYCDIVEPHAVGHAKVPLIRVVTVKFRVNPRHYEDYYLHQIGHGLPVFRGGRGQRGHGIGNILGGLFRSAVPLLKKGAKALGKEALRTGMAVAGDVLDGRSLKSSVKTRGLAASKRVARKAVSSVTASSNGNKKEHSCECTKSELDLFVIPPTQTSTEKGQWIEYHPIANITDSGPIEFYVSGSSEEYIDLPQTKLYVRAKITLSNGDELPAGSKVGPVNLFLQSLFSQVDVSLNERLISPSTPTYPYRAVIETLLSYGSDAKQTQLTSSLFYKDTAGSMDNPDPLAADDAVNQGLKTRAAFTRRSKTVDMLGPIHSDIFFQDKYLLNGVSMKLKLIRSKDQFCLMSADADVEYKVVIQDASLFVRKIKLNPAMPLAHARALEKATAKYPIRRVVTKMFSIPVGNMSFVQDHIFLGKLPKRLIVSCVTNTAFNGSYVENPFNFQHFNANFLAVYLDGKQIPYKPLKPNFDPNSGGNYIRAYHTLFSGTDKMNHDEGNVINREEYAKGYTLYAFDLTPDLSSGDHYNLVKQGNLRMELQFQRPLTTTVNVVVYAELDNLIEIDKARNGIFPSDALRELQPNYPCSLVINLDPSHLPGSHWVAVFISKEKHGEYFDSYGLPPSTLSSIHTFMNRTCLKHDYNQRTLQGLFSNVCGHYVIFFLLHKNRGWKMETIKFWFTAQPDVNDQMVYEFISKYFLCIEEGHRNLAFGTQTAVSRGKRGF</sequence>
<evidence type="ECO:0000313" key="1">
    <source>
        <dbReference type="EMBL" id="KAJ8048669.1"/>
    </source>
</evidence>
<reference evidence="1" key="1">
    <citation type="submission" date="2021-10" db="EMBL/GenBank/DDBJ databases">
        <title>Tropical sea cucumber genome reveals ecological adaptation and Cuvierian tubules defense mechanism.</title>
        <authorList>
            <person name="Chen T."/>
        </authorList>
    </citation>
    <scope>NUCLEOTIDE SEQUENCE</scope>
    <source>
        <strain evidence="1">Nanhai2018</strain>
        <tissue evidence="1">Muscle</tissue>
    </source>
</reference>
<dbReference type="InterPro" id="IPR000358">
    <property type="entry name" value="RNR_small_fam"/>
</dbReference>